<feature type="region of interest" description="Disordered" evidence="4">
    <location>
        <begin position="943"/>
        <end position="978"/>
    </location>
</feature>
<keyword evidence="6" id="KW-1185">Reference proteome</keyword>
<feature type="compositionally biased region" description="Polar residues" evidence="4">
    <location>
        <begin position="250"/>
        <end position="260"/>
    </location>
</feature>
<gene>
    <name evidence="5" type="ORF">FFLO_03069</name>
</gene>
<feature type="compositionally biased region" description="Polar residues" evidence="4">
    <location>
        <begin position="162"/>
        <end position="185"/>
    </location>
</feature>
<dbReference type="PANTHER" id="PTHR46200:SF1">
    <property type="entry name" value="GATOR COMPLEX PROTEIN WDR24"/>
    <property type="match status" value="1"/>
</dbReference>
<feature type="compositionally biased region" description="Low complexity" evidence="4">
    <location>
        <begin position="186"/>
        <end position="228"/>
    </location>
</feature>
<feature type="compositionally biased region" description="Polar residues" evidence="4">
    <location>
        <begin position="1"/>
        <end position="27"/>
    </location>
</feature>
<dbReference type="InterPro" id="IPR001680">
    <property type="entry name" value="WD40_rpt"/>
</dbReference>
<dbReference type="SUPFAM" id="SSF50978">
    <property type="entry name" value="WD40 repeat-like"/>
    <property type="match status" value="1"/>
</dbReference>
<feature type="compositionally biased region" description="Polar residues" evidence="4">
    <location>
        <begin position="362"/>
        <end position="385"/>
    </location>
</feature>
<dbReference type="EMBL" id="JABELV010000054">
    <property type="protein sequence ID" value="KAG7549033.1"/>
    <property type="molecule type" value="Genomic_DNA"/>
</dbReference>
<dbReference type="PANTHER" id="PTHR46200">
    <property type="entry name" value="GATOR COMPLEX PROTEIN WDR24"/>
    <property type="match status" value="1"/>
</dbReference>
<dbReference type="GO" id="GO:0061700">
    <property type="term" value="C:GATOR2 complex"/>
    <property type="evidence" value="ECO:0007669"/>
    <property type="project" value="TreeGrafter"/>
</dbReference>
<evidence type="ECO:0000313" key="6">
    <source>
        <dbReference type="Proteomes" id="UP000812966"/>
    </source>
</evidence>
<dbReference type="Proteomes" id="UP000812966">
    <property type="component" value="Unassembled WGS sequence"/>
</dbReference>
<dbReference type="GO" id="GO:0016239">
    <property type="term" value="P:positive regulation of macroautophagy"/>
    <property type="evidence" value="ECO:0007669"/>
    <property type="project" value="TreeGrafter"/>
</dbReference>
<organism evidence="5 6">
    <name type="scientific">Filobasidium floriforme</name>
    <dbReference type="NCBI Taxonomy" id="5210"/>
    <lineage>
        <taxon>Eukaryota</taxon>
        <taxon>Fungi</taxon>
        <taxon>Dikarya</taxon>
        <taxon>Basidiomycota</taxon>
        <taxon>Agaricomycotina</taxon>
        <taxon>Tremellomycetes</taxon>
        <taxon>Filobasidiales</taxon>
        <taxon>Filobasidiaceae</taxon>
        <taxon>Filobasidium</taxon>
    </lineage>
</organism>
<comment type="caution">
    <text evidence="5">The sequence shown here is derived from an EMBL/GenBank/DDBJ whole genome shotgun (WGS) entry which is preliminary data.</text>
</comment>
<protein>
    <submittedName>
        <fullName evidence="5">Uncharacterized protein</fullName>
    </submittedName>
</protein>
<feature type="region of interest" description="Disordered" evidence="4">
    <location>
        <begin position="994"/>
        <end position="1052"/>
    </location>
</feature>
<dbReference type="GO" id="GO:0005774">
    <property type="term" value="C:vacuolar membrane"/>
    <property type="evidence" value="ECO:0007669"/>
    <property type="project" value="TreeGrafter"/>
</dbReference>
<sequence>MNRLTSALSEATIGSNPSPTEGNSSHRSLYRASSLAPTEVDLSTATSNLNTPFLGDGSPTPRAEPFRHRRRNSREAGPLDYLYDDPRTPYFDSRTRGQVNEGRHGWLHPLPGSSTSTSVLYQHQRENRANSNRTTGLGFGESGSLGDLPTHSSREGDRDSPAQVQLQHQNHRASTYSLNDPVSYQPSSNSTRFSSSSSPHFPTSTSTSISPVTGPLQHPHIQPQLQSQAMRRSEPDRFVKALITARPQPHLTSSFSTANASPGSPLQQSQSQSQLQLQLGSGQGKRLGRTAGSAGSLALGGNGGGNGGAGNGSGGSGGGGAGGKGIGLKTMARGPEGQVVVAGNEALRILSVTPPNVEPRGSNVTFPTSSSSNLKSAKTQSSSSVPIRLGSGPGGYKIDQILDLWKGVTLGGVGRGGRSGGSGGGAGRTINGVDWGVGDASRKILTACSNGNFMIFDVEQGRLEREVQAYTRSMLALTINKVPGHGHLVLTAGVEGLAKLWDLRQSSNKVPIVSIRHPSSIFSVTFAPPGLDSTSTANAYFLGLENGSIYRYDRRMGTRSLYRMTAAHKNKSVMALDWKEGVEGDGNTGSGGWLASAGLDKTVKIWDLSPPDGPSAPVHTLHTPYPVRRIGWRPGHETEIAVLSSPDTPVTKRPQSMTDMVAAAASDMEEVEDTTVLEESRLEIWDVRRGHLSKYLLGKAPRHTEAGGGAVTEISWADGGALQSTYSNGAFVQHDIRQHFRPLDHLPKQVVAWSSRGESTVALDRFSKGEIPFDDVKEEYQQHAHNVGAHRKTLADRPFQTRQACSTTILPFHDPEAFRYLAAQYRHAGIGLREQSATCAWNTAVAEEVEHRQAVHLWNLLAILLETEAECTKQRTDLALNSDAMKEAQELSQQVLGKQQIRLPSSAKSMPDRIDVVDPLRTPGLTALKAFIPLEIPPTPVAAELPLPSSANTGTGGGSSGTATPPANLSLSVQRGGSLHPTQIEEIRNKLLQGAQSLPPEPVRLLPQREDGDSDSDEQEERLSSSILASTLTRKSRPQFMSPPVNGEGNSLRRVSPAHMLRLDRRRSSGLSIPDQMKRRLAGRAEHNTQSLDEPARSRSLAVEKGLQTLRWMLSQALQTALVEHLPHSTSTGISKRVLSRLTSSSWTDIDLPWSLQISDHGLRNSNT</sequence>
<evidence type="ECO:0000256" key="3">
    <source>
        <dbReference type="PROSITE-ProRule" id="PRU00221"/>
    </source>
</evidence>
<feature type="region of interest" description="Disordered" evidence="4">
    <location>
        <begin position="1"/>
        <end position="32"/>
    </location>
</feature>
<evidence type="ECO:0000256" key="2">
    <source>
        <dbReference type="ARBA" id="ARBA00022737"/>
    </source>
</evidence>
<keyword evidence="2" id="KW-0677">Repeat</keyword>
<feature type="compositionally biased region" description="Polar residues" evidence="4">
    <location>
        <begin position="1024"/>
        <end position="1033"/>
    </location>
</feature>
<feature type="region of interest" description="Disordered" evidence="4">
    <location>
        <begin position="127"/>
        <end position="232"/>
    </location>
</feature>
<dbReference type="InterPro" id="IPR037590">
    <property type="entry name" value="WDR24"/>
</dbReference>
<feature type="compositionally biased region" description="Low complexity" evidence="4">
    <location>
        <begin position="261"/>
        <end position="280"/>
    </location>
</feature>
<dbReference type="InterPro" id="IPR015943">
    <property type="entry name" value="WD40/YVTN_repeat-like_dom_sf"/>
</dbReference>
<evidence type="ECO:0000256" key="4">
    <source>
        <dbReference type="SAM" id="MobiDB-lite"/>
    </source>
</evidence>
<dbReference type="GO" id="GO:0005829">
    <property type="term" value="C:cytosol"/>
    <property type="evidence" value="ECO:0007669"/>
    <property type="project" value="TreeGrafter"/>
</dbReference>
<dbReference type="SMART" id="SM00320">
    <property type="entry name" value="WD40"/>
    <property type="match status" value="4"/>
</dbReference>
<dbReference type="PROSITE" id="PS50082">
    <property type="entry name" value="WD_REPEATS_2"/>
    <property type="match status" value="1"/>
</dbReference>
<feature type="region of interest" description="Disordered" evidence="4">
    <location>
        <begin position="247"/>
        <end position="295"/>
    </location>
</feature>
<feature type="repeat" description="WD" evidence="3">
    <location>
        <begin position="594"/>
        <end position="609"/>
    </location>
</feature>
<name>A0A8K0JLS9_9TREE</name>
<dbReference type="GO" id="GO:1904263">
    <property type="term" value="P:positive regulation of TORC1 signaling"/>
    <property type="evidence" value="ECO:0007669"/>
    <property type="project" value="TreeGrafter"/>
</dbReference>
<evidence type="ECO:0000313" key="5">
    <source>
        <dbReference type="EMBL" id="KAG7549033.1"/>
    </source>
</evidence>
<dbReference type="AlphaFoldDB" id="A0A8K0JLS9"/>
<accession>A0A8K0JLS9</accession>
<dbReference type="Gene3D" id="2.130.10.10">
    <property type="entry name" value="YVTN repeat-like/Quinoprotein amine dehydrogenase"/>
    <property type="match status" value="1"/>
</dbReference>
<keyword evidence="1 3" id="KW-0853">WD repeat</keyword>
<feature type="region of interest" description="Disordered" evidence="4">
    <location>
        <begin position="353"/>
        <end position="388"/>
    </location>
</feature>
<proteinExistence type="predicted"/>
<reference evidence="5" key="1">
    <citation type="submission" date="2020-04" db="EMBL/GenBank/DDBJ databases">
        <title>Analysis of mating type loci in Filobasidium floriforme.</title>
        <authorList>
            <person name="Nowrousian M."/>
        </authorList>
    </citation>
    <scope>NUCLEOTIDE SEQUENCE</scope>
    <source>
        <strain evidence="5">CBS 6242</strain>
    </source>
</reference>
<feature type="region of interest" description="Disordered" evidence="4">
    <location>
        <begin position="46"/>
        <end position="97"/>
    </location>
</feature>
<evidence type="ECO:0000256" key="1">
    <source>
        <dbReference type="ARBA" id="ARBA00022574"/>
    </source>
</evidence>
<dbReference type="InterPro" id="IPR036322">
    <property type="entry name" value="WD40_repeat_dom_sf"/>
</dbReference>